<dbReference type="RefSeq" id="WP_209993431.1">
    <property type="nucleotide sequence ID" value="NZ_JBHSVQ010000001.1"/>
</dbReference>
<keyword evidence="3" id="KW-1185">Reference proteome</keyword>
<dbReference type="EMBL" id="JBHUKY010000062">
    <property type="protein sequence ID" value="MFD2413268.1"/>
    <property type="molecule type" value="Genomic_DNA"/>
</dbReference>
<organism evidence="2 3">
    <name type="scientific">Paenibacillus rhizoplanae</name>
    <dbReference type="NCBI Taxonomy" id="1917181"/>
    <lineage>
        <taxon>Bacteria</taxon>
        <taxon>Bacillati</taxon>
        <taxon>Bacillota</taxon>
        <taxon>Bacilli</taxon>
        <taxon>Bacillales</taxon>
        <taxon>Paenibacillaceae</taxon>
        <taxon>Paenibacillus</taxon>
    </lineage>
</organism>
<evidence type="ECO:0000256" key="1">
    <source>
        <dbReference type="SAM" id="SignalP"/>
    </source>
</evidence>
<comment type="caution">
    <text evidence="2">The sequence shown here is derived from an EMBL/GenBank/DDBJ whole genome shotgun (WGS) entry which is preliminary data.</text>
</comment>
<feature type="chain" id="PRO_5047227202" evidence="1">
    <location>
        <begin position="18"/>
        <end position="177"/>
    </location>
</feature>
<accession>A0ABW5FE15</accession>
<dbReference type="PROSITE" id="PS51257">
    <property type="entry name" value="PROKAR_LIPOPROTEIN"/>
    <property type="match status" value="1"/>
</dbReference>
<sequence>MNRLIGLFLLFSLALLAAMGCSNKGGTAEGETDEQIAAGYVETLGYKIVDPAEEVAQYTLDQTMLENLDYMQLWSVQKQEPDAYFGKKIITYRFIVENHPLEQQYPPDEYRIAVNVMLADHEVIGGTSGPLSIIKNLVVAGGEYSIEGKTLKEIKGLDYSQWLEHWKERYGAEVKLR</sequence>
<proteinExistence type="predicted"/>
<dbReference type="Proteomes" id="UP001597448">
    <property type="component" value="Unassembled WGS sequence"/>
</dbReference>
<reference evidence="3" key="1">
    <citation type="journal article" date="2019" name="Int. J. Syst. Evol. Microbiol.">
        <title>The Global Catalogue of Microorganisms (GCM) 10K type strain sequencing project: providing services to taxonomists for standard genome sequencing and annotation.</title>
        <authorList>
            <consortium name="The Broad Institute Genomics Platform"/>
            <consortium name="The Broad Institute Genome Sequencing Center for Infectious Disease"/>
            <person name="Wu L."/>
            <person name="Ma J."/>
        </authorList>
    </citation>
    <scope>NUCLEOTIDE SEQUENCE [LARGE SCALE GENOMIC DNA]</scope>
    <source>
        <strain evidence="3">CCM 8725</strain>
    </source>
</reference>
<feature type="signal peptide" evidence="1">
    <location>
        <begin position="1"/>
        <end position="17"/>
    </location>
</feature>
<keyword evidence="1" id="KW-0732">Signal</keyword>
<evidence type="ECO:0000313" key="3">
    <source>
        <dbReference type="Proteomes" id="UP001597448"/>
    </source>
</evidence>
<gene>
    <name evidence="2" type="ORF">ACFSX3_25615</name>
</gene>
<protein>
    <submittedName>
        <fullName evidence="2">Uncharacterized protein</fullName>
    </submittedName>
</protein>
<name>A0ABW5FE15_9BACL</name>
<evidence type="ECO:0000313" key="2">
    <source>
        <dbReference type="EMBL" id="MFD2413268.1"/>
    </source>
</evidence>